<keyword evidence="1" id="KW-0732">Signal</keyword>
<evidence type="ECO:0000313" key="2">
    <source>
        <dbReference type="EMBL" id="ELP83880.1"/>
    </source>
</evidence>
<dbReference type="OrthoDB" id="28259at2759"/>
<dbReference type="VEuPathDB" id="AmoebaDB:EIN_439140"/>
<dbReference type="Proteomes" id="UP000014680">
    <property type="component" value="Unassembled WGS sequence"/>
</dbReference>
<evidence type="ECO:0000256" key="1">
    <source>
        <dbReference type="SAM" id="SignalP"/>
    </source>
</evidence>
<dbReference type="AlphaFoldDB" id="A0A0A1TX10"/>
<dbReference type="EMBL" id="KB207216">
    <property type="protein sequence ID" value="ELP83880.1"/>
    <property type="molecule type" value="Genomic_DNA"/>
</dbReference>
<organism evidence="2 3">
    <name type="scientific">Entamoeba invadens IP1</name>
    <dbReference type="NCBI Taxonomy" id="370355"/>
    <lineage>
        <taxon>Eukaryota</taxon>
        <taxon>Amoebozoa</taxon>
        <taxon>Evosea</taxon>
        <taxon>Archamoebae</taxon>
        <taxon>Mastigamoebida</taxon>
        <taxon>Entamoebidae</taxon>
        <taxon>Entamoeba</taxon>
    </lineage>
</organism>
<keyword evidence="3" id="KW-1185">Reference proteome</keyword>
<accession>A0A0A1TX10</accession>
<feature type="signal peptide" evidence="1">
    <location>
        <begin position="1"/>
        <end position="17"/>
    </location>
</feature>
<proteinExistence type="predicted"/>
<protein>
    <submittedName>
        <fullName evidence="2">Uncharacterized protein</fullName>
    </submittedName>
</protein>
<gene>
    <name evidence="2" type="ORF">EIN_439140</name>
</gene>
<sequence>MKLCVVFLISLTTFVNAKGPLDNPLIKKVLGLVGVNIISPSDIVSASKSCTGVGGIANFAMQPPLAQPGSEGSIIPLELQTKAIEEVQRQMVLALDLCFYGPYGIPFYTPLIQPCLIALNSYIPFQTIYDNIENIRKQAENAEYGAISGMGPKGFIVARNLNLRHRVDLGTWKDTNPA</sequence>
<dbReference type="GeneID" id="14882878"/>
<dbReference type="KEGG" id="eiv:EIN_439140"/>
<name>A0A0A1TX10_ENTIV</name>
<dbReference type="RefSeq" id="XP_004183226.1">
    <property type="nucleotide sequence ID" value="XM_004183178.1"/>
</dbReference>
<reference evidence="2 3" key="1">
    <citation type="submission" date="2012-10" db="EMBL/GenBank/DDBJ databases">
        <authorList>
            <person name="Zafar N."/>
            <person name="Inman J."/>
            <person name="Hall N."/>
            <person name="Lorenzi H."/>
            <person name="Caler E."/>
        </authorList>
    </citation>
    <scope>NUCLEOTIDE SEQUENCE [LARGE SCALE GENOMIC DNA]</scope>
    <source>
        <strain evidence="2 3">IP1</strain>
    </source>
</reference>
<evidence type="ECO:0000313" key="3">
    <source>
        <dbReference type="Proteomes" id="UP000014680"/>
    </source>
</evidence>
<feature type="chain" id="PRO_5001980305" evidence="1">
    <location>
        <begin position="18"/>
        <end position="178"/>
    </location>
</feature>